<sequence length="90" mass="10127">MYEFSLFLVLRAIRRTLSSLPSFLCLAISHRASNNRNLSPEGSSREGSKRLAVFLPTPEPQQRVADKSQHVFDDYDMPFLVASNSSLLVV</sequence>
<comment type="caution">
    <text evidence="1">The sequence shown here is derived from an EMBL/GenBank/DDBJ whole genome shotgun (WGS) entry which is preliminary data.</text>
</comment>
<evidence type="ECO:0000313" key="1">
    <source>
        <dbReference type="EMBL" id="KAF9531490.1"/>
    </source>
</evidence>
<name>A0A9P6EMB8_9AGAR</name>
<dbReference type="Proteomes" id="UP000807306">
    <property type="component" value="Unassembled WGS sequence"/>
</dbReference>
<dbReference type="EMBL" id="MU157835">
    <property type="protein sequence ID" value="KAF9531490.1"/>
    <property type="molecule type" value="Genomic_DNA"/>
</dbReference>
<dbReference type="AlphaFoldDB" id="A0A9P6EMB8"/>
<protein>
    <submittedName>
        <fullName evidence="1">Uncharacterized protein</fullName>
    </submittedName>
</protein>
<proteinExistence type="predicted"/>
<gene>
    <name evidence="1" type="ORF">CPB83DRAFT_849115</name>
</gene>
<reference evidence="1" key="1">
    <citation type="submission" date="2020-11" db="EMBL/GenBank/DDBJ databases">
        <authorList>
            <consortium name="DOE Joint Genome Institute"/>
            <person name="Ahrendt S."/>
            <person name="Riley R."/>
            <person name="Andreopoulos W."/>
            <person name="Labutti K."/>
            <person name="Pangilinan J."/>
            <person name="Ruiz-Duenas F.J."/>
            <person name="Barrasa J.M."/>
            <person name="Sanchez-Garcia M."/>
            <person name="Camarero S."/>
            <person name="Miyauchi S."/>
            <person name="Serrano A."/>
            <person name="Linde D."/>
            <person name="Babiker R."/>
            <person name="Drula E."/>
            <person name="Ayuso-Fernandez I."/>
            <person name="Pacheco R."/>
            <person name="Padilla G."/>
            <person name="Ferreira P."/>
            <person name="Barriuso J."/>
            <person name="Kellner H."/>
            <person name="Castanera R."/>
            <person name="Alfaro M."/>
            <person name="Ramirez L."/>
            <person name="Pisabarro A.G."/>
            <person name="Kuo A."/>
            <person name="Tritt A."/>
            <person name="Lipzen A."/>
            <person name="He G."/>
            <person name="Yan M."/>
            <person name="Ng V."/>
            <person name="Cullen D."/>
            <person name="Martin F."/>
            <person name="Rosso M.-N."/>
            <person name="Henrissat B."/>
            <person name="Hibbett D."/>
            <person name="Martinez A.T."/>
            <person name="Grigoriev I.V."/>
        </authorList>
    </citation>
    <scope>NUCLEOTIDE SEQUENCE</scope>
    <source>
        <strain evidence="1">CBS 506.95</strain>
    </source>
</reference>
<evidence type="ECO:0000313" key="2">
    <source>
        <dbReference type="Proteomes" id="UP000807306"/>
    </source>
</evidence>
<organism evidence="1 2">
    <name type="scientific">Crepidotus variabilis</name>
    <dbReference type="NCBI Taxonomy" id="179855"/>
    <lineage>
        <taxon>Eukaryota</taxon>
        <taxon>Fungi</taxon>
        <taxon>Dikarya</taxon>
        <taxon>Basidiomycota</taxon>
        <taxon>Agaricomycotina</taxon>
        <taxon>Agaricomycetes</taxon>
        <taxon>Agaricomycetidae</taxon>
        <taxon>Agaricales</taxon>
        <taxon>Agaricineae</taxon>
        <taxon>Crepidotaceae</taxon>
        <taxon>Crepidotus</taxon>
    </lineage>
</organism>
<keyword evidence="2" id="KW-1185">Reference proteome</keyword>
<accession>A0A9P6EMB8</accession>